<dbReference type="GO" id="GO:0006606">
    <property type="term" value="P:protein import into nucleus"/>
    <property type="evidence" value="ECO:0007669"/>
    <property type="project" value="InterPro"/>
</dbReference>
<proteinExistence type="predicted"/>
<evidence type="ECO:0000256" key="6">
    <source>
        <dbReference type="SAM" id="MobiDB-lite"/>
    </source>
</evidence>
<evidence type="ECO:0000313" key="8">
    <source>
        <dbReference type="Proteomes" id="UP001209878"/>
    </source>
</evidence>
<dbReference type="InterPro" id="IPR011989">
    <property type="entry name" value="ARM-like"/>
</dbReference>
<dbReference type="Proteomes" id="UP001209878">
    <property type="component" value="Unassembled WGS sequence"/>
</dbReference>
<keyword evidence="4" id="KW-0677">Repeat</keyword>
<keyword evidence="2" id="KW-0813">Transport</keyword>
<keyword evidence="3" id="KW-0963">Cytoplasm</keyword>
<comment type="caution">
    <text evidence="7">The sequence shown here is derived from an EMBL/GenBank/DDBJ whole genome shotgun (WGS) entry which is preliminary data.</text>
</comment>
<organism evidence="7 8">
    <name type="scientific">Ridgeia piscesae</name>
    <name type="common">Tubeworm</name>
    <dbReference type="NCBI Taxonomy" id="27915"/>
    <lineage>
        <taxon>Eukaryota</taxon>
        <taxon>Metazoa</taxon>
        <taxon>Spiralia</taxon>
        <taxon>Lophotrochozoa</taxon>
        <taxon>Annelida</taxon>
        <taxon>Polychaeta</taxon>
        <taxon>Sedentaria</taxon>
        <taxon>Canalipalpata</taxon>
        <taxon>Sabellida</taxon>
        <taxon>Siboglinidae</taxon>
        <taxon>Ridgeia</taxon>
    </lineage>
</organism>
<dbReference type="PANTHER" id="PTHR10527">
    <property type="entry name" value="IMPORTIN BETA"/>
    <property type="match status" value="1"/>
</dbReference>
<evidence type="ECO:0000256" key="4">
    <source>
        <dbReference type="ARBA" id="ARBA00022737"/>
    </source>
</evidence>
<keyword evidence="8" id="KW-1185">Reference proteome</keyword>
<gene>
    <name evidence="7" type="ORF">NP493_847g01004</name>
</gene>
<dbReference type="GO" id="GO:0005737">
    <property type="term" value="C:cytoplasm"/>
    <property type="evidence" value="ECO:0007669"/>
    <property type="project" value="UniProtKB-SubCell"/>
</dbReference>
<dbReference type="Gene3D" id="1.25.10.10">
    <property type="entry name" value="Leucine-rich Repeat Variant"/>
    <property type="match status" value="1"/>
</dbReference>
<name>A0AAD9KLN4_RIDPI</name>
<protein>
    <submittedName>
        <fullName evidence="7">Uncharacterized protein</fullName>
    </submittedName>
</protein>
<feature type="compositionally biased region" description="Basic and acidic residues" evidence="6">
    <location>
        <begin position="42"/>
        <end position="73"/>
    </location>
</feature>
<evidence type="ECO:0000313" key="7">
    <source>
        <dbReference type="EMBL" id="KAK2173853.1"/>
    </source>
</evidence>
<keyword evidence="5" id="KW-0653">Protein transport</keyword>
<feature type="compositionally biased region" description="Polar residues" evidence="6">
    <location>
        <begin position="74"/>
        <end position="86"/>
    </location>
</feature>
<accession>A0AAD9KLN4</accession>
<comment type="subcellular location">
    <subcellularLocation>
        <location evidence="1">Cytoplasm</location>
    </subcellularLocation>
</comment>
<evidence type="ECO:0000256" key="3">
    <source>
        <dbReference type="ARBA" id="ARBA00022490"/>
    </source>
</evidence>
<dbReference type="InterPro" id="IPR016024">
    <property type="entry name" value="ARM-type_fold"/>
</dbReference>
<feature type="compositionally biased region" description="Polar residues" evidence="6">
    <location>
        <begin position="7"/>
        <end position="22"/>
    </location>
</feature>
<dbReference type="EMBL" id="JAODUO010000847">
    <property type="protein sequence ID" value="KAK2173853.1"/>
    <property type="molecule type" value="Genomic_DNA"/>
</dbReference>
<sequence>MMETAGFGNQQNEGKISKNSRVNFLMPTTPECGDHLRRRRSPEKTENGSIRTRELDKSENGSKQTAENDRSECESTGSVSHGGRSNTVSLDQLGVVLEQDTKEDVRETLQQLATRKEPLGGVAASSVIPQCLERLDHLDLSVRASAMQVITQQLKSLSIVAHIEKLCKQLTQSTLLDLKCGQDNPSDFVSLHTNICSVICDLQAKYPDKLMPHFRPISQYLLEATKMKNDAIATAACNYWATLRLPPVPMKPTNLMELWIPAVMSKLPRLIPAFINCMVYKKEHVANLEALTSSKMGMVGTRRSPEEMEACTNLRNFAALGLENICRLFQKEVIPTFRTQLKKWLYNENWLKVEAMVLAIGAFTEALGTPTDMQDTYGMLMPRLLDLYSHERPLVRSITCFTMQHFINLPMKHVKDPYPKMLRCTLSLLRDNYCEVQEMALQSLALLLRNPRRDIAPYAKKITEVLIKANLYIHGPLRFAYYECIAHVFGRVGVLLDTSLAMKLADSLITHWESLKCKSDTLEDTQQMMQLCQPLCVVAKFSPAFGDNNGLILEKVAEYMQQVAKLGTNGYREAKSDMVTGQMVGYLDLTSAMFEGQRDQLTEAIVKHNMIQHTLDILSSSKFDESVQQSALALLGHMCINCYTALEDKIDSIISILTGHVQDVNCSIAIMNNTLWALSFVINNCDADKGKELQRLTDNLLQLFMNTNGDEGNDFPGRYEKANIFYCLCDVLTPNVRKIPRIGWMYFCIAAAFLDVKNANLNHALKVLLQNVRSSLGDSGWKKLSEELGSQCSSILRRRYRLY</sequence>
<reference evidence="7" key="1">
    <citation type="journal article" date="2023" name="Mol. Biol. Evol.">
        <title>Third-Generation Sequencing Reveals the Adaptive Role of the Epigenome in Three Deep-Sea Polychaetes.</title>
        <authorList>
            <person name="Perez M."/>
            <person name="Aroh O."/>
            <person name="Sun Y."/>
            <person name="Lan Y."/>
            <person name="Juniper S.K."/>
            <person name="Young C.R."/>
            <person name="Angers B."/>
            <person name="Qian P.Y."/>
        </authorList>
    </citation>
    <scope>NUCLEOTIDE SEQUENCE</scope>
    <source>
        <strain evidence="7">R07B-5</strain>
    </source>
</reference>
<evidence type="ECO:0000256" key="2">
    <source>
        <dbReference type="ARBA" id="ARBA00022448"/>
    </source>
</evidence>
<evidence type="ECO:0000256" key="1">
    <source>
        <dbReference type="ARBA" id="ARBA00004496"/>
    </source>
</evidence>
<dbReference type="SUPFAM" id="SSF48371">
    <property type="entry name" value="ARM repeat"/>
    <property type="match status" value="1"/>
</dbReference>
<dbReference type="InterPro" id="IPR040122">
    <property type="entry name" value="Importin_beta"/>
</dbReference>
<evidence type="ECO:0000256" key="5">
    <source>
        <dbReference type="ARBA" id="ARBA00022927"/>
    </source>
</evidence>
<feature type="region of interest" description="Disordered" evidence="6">
    <location>
        <begin position="1"/>
        <end position="86"/>
    </location>
</feature>
<dbReference type="AlphaFoldDB" id="A0AAD9KLN4"/>